<dbReference type="CDD" id="cd02811">
    <property type="entry name" value="IDI-2_FMN"/>
    <property type="match status" value="1"/>
</dbReference>
<feature type="binding site" evidence="11">
    <location>
        <begin position="8"/>
        <end position="9"/>
    </location>
    <ligand>
        <name>substrate</name>
    </ligand>
</feature>
<evidence type="ECO:0000313" key="13">
    <source>
        <dbReference type="EMBL" id="WGH92879.1"/>
    </source>
</evidence>
<sequence length="386" mass="41297">MNSTAASRKDDHIRLAEAQQHQLADHPVVTDYDRVEILHHALAGISPETTTTHATLGPWQLVAPLYINGMTGGTEQAREINRALAQAAAATGIPMASGSVGIGLDEPSTADSFRVIREENPDGLIWANIGAGRSVEDAHRAVDLLDADALQVHLNAIQETVMVEGSRDFSNWLGLLEDIVRALEPDGVPVIIKEVGFGLSARTLGQLRDIGVTIADVAGSGGTNFARIENDRRASGEDPIAQAGNWEWITQLGSSAARCLLDAHAAGILSSPHQLAEHHHCELQVLASGGVRHPLDVVRALALGARAVGVAGAFLTIARHHGAETLTEVIRIWLTRIRQLMVLLGAHTVEELQYTDVILHGPVREFALARGVDLAQLANRSGKETR</sequence>
<comment type="subunit">
    <text evidence="10 11">Homooctamer. Dimer of tetramers.</text>
</comment>
<dbReference type="Proteomes" id="UP001224674">
    <property type="component" value="Chromosome"/>
</dbReference>
<comment type="catalytic activity">
    <reaction evidence="11">
        <text>isopentenyl diphosphate = dimethylallyl diphosphate</text>
        <dbReference type="Rhea" id="RHEA:23284"/>
        <dbReference type="ChEBI" id="CHEBI:57623"/>
        <dbReference type="ChEBI" id="CHEBI:128769"/>
        <dbReference type="EC" id="5.3.3.2"/>
    </reaction>
</comment>
<accession>A0AAJ6DBX3</accession>
<dbReference type="EMBL" id="CP122566">
    <property type="protein sequence ID" value="WGH92879.1"/>
    <property type="molecule type" value="Genomic_DNA"/>
</dbReference>
<evidence type="ECO:0000259" key="12">
    <source>
        <dbReference type="Pfam" id="PF01070"/>
    </source>
</evidence>
<keyword evidence="14" id="KW-1185">Reference proteome</keyword>
<keyword evidence="8 11" id="KW-0414">Isoprene biosynthesis</keyword>
<evidence type="ECO:0000256" key="9">
    <source>
        <dbReference type="ARBA" id="ARBA00023235"/>
    </source>
</evidence>
<dbReference type="GO" id="GO:0004452">
    <property type="term" value="F:isopentenyl-diphosphate delta-isomerase activity"/>
    <property type="evidence" value="ECO:0007669"/>
    <property type="project" value="UniProtKB-UniRule"/>
</dbReference>
<dbReference type="InterPro" id="IPR000262">
    <property type="entry name" value="FMN-dep_DH"/>
</dbReference>
<dbReference type="InterPro" id="IPR013785">
    <property type="entry name" value="Aldolase_TIM"/>
</dbReference>
<feature type="binding site" evidence="11">
    <location>
        <begin position="290"/>
        <end position="292"/>
    </location>
    <ligand>
        <name>FMN</name>
        <dbReference type="ChEBI" id="CHEBI:58210"/>
    </ligand>
</feature>
<evidence type="ECO:0000256" key="3">
    <source>
        <dbReference type="ARBA" id="ARBA00022630"/>
    </source>
</evidence>
<name>A0AAJ6DBX3_9MICC</name>
<feature type="binding site" evidence="11">
    <location>
        <position position="159"/>
    </location>
    <ligand>
        <name>Mg(2+)</name>
        <dbReference type="ChEBI" id="CHEBI:18420"/>
    </ligand>
</feature>
<keyword evidence="2 11" id="KW-0963">Cytoplasm</keyword>
<dbReference type="GO" id="GO:0016491">
    <property type="term" value="F:oxidoreductase activity"/>
    <property type="evidence" value="ECO:0007669"/>
    <property type="project" value="InterPro"/>
</dbReference>
<comment type="cofactor">
    <cofactor evidence="11">
        <name>NADPH</name>
        <dbReference type="ChEBI" id="CHEBI:57783"/>
    </cofactor>
</comment>
<dbReference type="HAMAP" id="MF_00354">
    <property type="entry name" value="Idi_2"/>
    <property type="match status" value="1"/>
</dbReference>
<dbReference type="AlphaFoldDB" id="A0AAJ6DBX3"/>
<dbReference type="EC" id="5.3.3.2" evidence="11"/>
<evidence type="ECO:0000256" key="7">
    <source>
        <dbReference type="ARBA" id="ARBA00022857"/>
    </source>
</evidence>
<evidence type="ECO:0000256" key="8">
    <source>
        <dbReference type="ARBA" id="ARBA00023229"/>
    </source>
</evidence>
<keyword evidence="9 11" id="KW-0413">Isomerase</keyword>
<protein>
    <recommendedName>
        <fullName evidence="11">Isopentenyl-diphosphate delta-isomerase</fullName>
        <shortName evidence="11">IPP isomerase</shortName>
        <ecNumber evidence="11">5.3.3.2</ecNumber>
    </recommendedName>
    <alternativeName>
        <fullName evidence="11">Isopentenyl diphosphate:dimethylallyl diphosphate isomerase</fullName>
    </alternativeName>
    <alternativeName>
        <fullName evidence="11">Isopentenyl pyrophosphate isomerase</fullName>
    </alternativeName>
    <alternativeName>
        <fullName evidence="11">Type 2 isopentenyl diphosphate isomerase</fullName>
        <shortName evidence="11">IDI-2</shortName>
    </alternativeName>
</protein>
<feature type="binding site" evidence="11">
    <location>
        <position position="193"/>
    </location>
    <ligand>
        <name>FMN</name>
        <dbReference type="ChEBI" id="CHEBI:58210"/>
    </ligand>
</feature>
<dbReference type="PIRSF" id="PIRSF003314">
    <property type="entry name" value="IPP_isomerase"/>
    <property type="match status" value="1"/>
</dbReference>
<dbReference type="Pfam" id="PF01070">
    <property type="entry name" value="FMN_dh"/>
    <property type="match status" value="1"/>
</dbReference>
<comment type="similarity">
    <text evidence="11">Belongs to the IPP isomerase type 2 family.</text>
</comment>
<gene>
    <name evidence="11 13" type="primary">fni</name>
    <name evidence="13" type="ORF">QDX21_11365</name>
</gene>
<keyword evidence="5 11" id="KW-0479">Metal-binding</keyword>
<dbReference type="NCBIfam" id="TIGR02151">
    <property type="entry name" value="IPP_isom_2"/>
    <property type="match status" value="1"/>
</dbReference>
<dbReference type="GO" id="GO:0000287">
    <property type="term" value="F:magnesium ion binding"/>
    <property type="evidence" value="ECO:0007669"/>
    <property type="project" value="UniProtKB-UniRule"/>
</dbReference>
<keyword evidence="4 11" id="KW-0288">FMN</keyword>
<evidence type="ECO:0000256" key="5">
    <source>
        <dbReference type="ARBA" id="ARBA00022723"/>
    </source>
</evidence>
<evidence type="ECO:0000256" key="4">
    <source>
        <dbReference type="ARBA" id="ARBA00022643"/>
    </source>
</evidence>
<dbReference type="GO" id="GO:0010181">
    <property type="term" value="F:FMN binding"/>
    <property type="evidence" value="ECO:0007669"/>
    <property type="project" value="UniProtKB-UniRule"/>
</dbReference>
<keyword evidence="6 11" id="KW-0460">Magnesium</keyword>
<evidence type="ECO:0000256" key="11">
    <source>
        <dbReference type="HAMAP-Rule" id="MF_00354"/>
    </source>
</evidence>
<dbReference type="PANTHER" id="PTHR43665">
    <property type="entry name" value="ISOPENTENYL-DIPHOSPHATE DELTA-ISOMERASE"/>
    <property type="match status" value="1"/>
</dbReference>
<dbReference type="Gene3D" id="3.20.20.70">
    <property type="entry name" value="Aldolase class I"/>
    <property type="match status" value="1"/>
</dbReference>
<dbReference type="SUPFAM" id="SSF51395">
    <property type="entry name" value="FMN-linked oxidoreductases"/>
    <property type="match status" value="1"/>
</dbReference>
<feature type="domain" description="FMN-dependent dehydrogenase" evidence="12">
    <location>
        <begin position="261"/>
        <end position="354"/>
    </location>
</feature>
<comment type="function">
    <text evidence="11">Involved in the biosynthesis of isoprenoids. Catalyzes the 1,3-allylic rearrangement of the homoallylic substrate isopentenyl (IPP) to its allylic isomer, dimethylallyl diphosphate (DMAPP).</text>
</comment>
<evidence type="ECO:0000256" key="6">
    <source>
        <dbReference type="ARBA" id="ARBA00022842"/>
    </source>
</evidence>
<evidence type="ECO:0000256" key="10">
    <source>
        <dbReference type="ARBA" id="ARBA00025810"/>
    </source>
</evidence>
<feature type="binding site" evidence="11">
    <location>
        <begin position="69"/>
        <end position="71"/>
    </location>
    <ligand>
        <name>FMN</name>
        <dbReference type="ChEBI" id="CHEBI:58210"/>
    </ligand>
</feature>
<feature type="binding site" evidence="11">
    <location>
        <position position="99"/>
    </location>
    <ligand>
        <name>FMN</name>
        <dbReference type="ChEBI" id="CHEBI:58210"/>
    </ligand>
</feature>
<organism evidence="13 14">
    <name type="scientific">Auritidibacter ignavus</name>
    <dbReference type="NCBI Taxonomy" id="678932"/>
    <lineage>
        <taxon>Bacteria</taxon>
        <taxon>Bacillati</taxon>
        <taxon>Actinomycetota</taxon>
        <taxon>Actinomycetes</taxon>
        <taxon>Micrococcales</taxon>
        <taxon>Micrococcaceae</taxon>
        <taxon>Auritidibacter</taxon>
    </lineage>
</organism>
<comment type="caution">
    <text evidence="11">Lacks conserved residue(s) required for the propagation of feature annotation.</text>
</comment>
<feature type="binding site" evidence="11">
    <location>
        <position position="158"/>
    </location>
    <ligand>
        <name>substrate</name>
    </ligand>
</feature>
<feature type="binding site" evidence="11">
    <location>
        <begin position="311"/>
        <end position="312"/>
    </location>
    <ligand>
        <name>FMN</name>
        <dbReference type="ChEBI" id="CHEBI:58210"/>
    </ligand>
</feature>
<evidence type="ECO:0000313" key="14">
    <source>
        <dbReference type="Proteomes" id="UP001224674"/>
    </source>
</evidence>
<reference evidence="13 14" key="1">
    <citation type="submission" date="2023-03" db="EMBL/GenBank/DDBJ databases">
        <title>Complete genome sequences of several Auritidibacter ignavus strains isolated from ear infections.</title>
        <authorList>
            <person name="Baehr T."/>
            <person name="Baumhoegger A.M."/>
        </authorList>
    </citation>
    <scope>NUCLEOTIDE SEQUENCE [LARGE SCALE GENOMIC DNA]</scope>
    <source>
        <strain evidence="13 14">BABAE-6</strain>
    </source>
</reference>
<dbReference type="GO" id="GO:0070402">
    <property type="term" value="F:NADPH binding"/>
    <property type="evidence" value="ECO:0007669"/>
    <property type="project" value="UniProtKB-UniRule"/>
</dbReference>
<proteinExistence type="inferred from homology"/>
<keyword evidence="3 11" id="KW-0285">Flavoprotein</keyword>
<evidence type="ECO:0000256" key="2">
    <source>
        <dbReference type="ARBA" id="ARBA00022490"/>
    </source>
</evidence>
<comment type="cofactor">
    <cofactor evidence="11">
        <name>Mg(2+)</name>
        <dbReference type="ChEBI" id="CHEBI:18420"/>
    </cofactor>
</comment>
<comment type="cofactor">
    <cofactor evidence="1 11">
        <name>FMN</name>
        <dbReference type="ChEBI" id="CHEBI:58210"/>
    </cofactor>
</comment>
<evidence type="ECO:0000256" key="1">
    <source>
        <dbReference type="ARBA" id="ARBA00001917"/>
    </source>
</evidence>
<dbReference type="RefSeq" id="WP_279674765.1">
    <property type="nucleotide sequence ID" value="NZ_CP122566.1"/>
</dbReference>
<dbReference type="GO" id="GO:0008299">
    <property type="term" value="P:isoprenoid biosynthetic process"/>
    <property type="evidence" value="ECO:0007669"/>
    <property type="project" value="UniProtKB-UniRule"/>
</dbReference>
<dbReference type="GO" id="GO:0005737">
    <property type="term" value="C:cytoplasm"/>
    <property type="evidence" value="ECO:0007669"/>
    <property type="project" value="UniProtKB-SubCell"/>
</dbReference>
<dbReference type="InterPro" id="IPR011179">
    <property type="entry name" value="IPdP_isomerase"/>
</dbReference>
<feature type="binding site" evidence="11">
    <location>
        <position position="223"/>
    </location>
    <ligand>
        <name>FMN</name>
        <dbReference type="ChEBI" id="CHEBI:58210"/>
    </ligand>
</feature>
<feature type="binding site" evidence="11">
    <location>
        <position position="128"/>
    </location>
    <ligand>
        <name>FMN</name>
        <dbReference type="ChEBI" id="CHEBI:58210"/>
    </ligand>
</feature>
<dbReference type="PANTHER" id="PTHR43665:SF1">
    <property type="entry name" value="ISOPENTENYL-DIPHOSPHATE DELTA-ISOMERASE"/>
    <property type="match status" value="1"/>
</dbReference>
<keyword evidence="7 11" id="KW-0521">NADP</keyword>
<comment type="subcellular location">
    <subcellularLocation>
        <location evidence="11">Cytoplasm</location>
    </subcellularLocation>
</comment>